<reference evidence="2 3" key="2">
    <citation type="journal article" date="2017" name="Front. Plant Sci.">
        <title>Gene Classification and Mining of Molecular Markers Useful in Red Clover (Trifolium pratense) Breeding.</title>
        <authorList>
            <person name="Istvanek J."/>
            <person name="Dluhosova J."/>
            <person name="Dluhos P."/>
            <person name="Patkova L."/>
            <person name="Nedelnik J."/>
            <person name="Repkova J."/>
        </authorList>
    </citation>
    <scope>NUCLEOTIDE SEQUENCE [LARGE SCALE GENOMIC DNA]</scope>
    <source>
        <strain evidence="3">cv. Tatra</strain>
        <tissue evidence="2">Young leaves</tissue>
    </source>
</reference>
<organism evidence="2 3">
    <name type="scientific">Trifolium pratense</name>
    <name type="common">Red clover</name>
    <dbReference type="NCBI Taxonomy" id="57577"/>
    <lineage>
        <taxon>Eukaryota</taxon>
        <taxon>Viridiplantae</taxon>
        <taxon>Streptophyta</taxon>
        <taxon>Embryophyta</taxon>
        <taxon>Tracheophyta</taxon>
        <taxon>Spermatophyta</taxon>
        <taxon>Magnoliopsida</taxon>
        <taxon>eudicotyledons</taxon>
        <taxon>Gunneridae</taxon>
        <taxon>Pentapetalae</taxon>
        <taxon>rosids</taxon>
        <taxon>fabids</taxon>
        <taxon>Fabales</taxon>
        <taxon>Fabaceae</taxon>
        <taxon>Papilionoideae</taxon>
        <taxon>50 kb inversion clade</taxon>
        <taxon>NPAAA clade</taxon>
        <taxon>Hologalegina</taxon>
        <taxon>IRL clade</taxon>
        <taxon>Trifolieae</taxon>
        <taxon>Trifolium</taxon>
    </lineage>
</organism>
<proteinExistence type="predicted"/>
<evidence type="ECO:0000256" key="1">
    <source>
        <dbReference type="SAM" id="MobiDB-lite"/>
    </source>
</evidence>
<comment type="caution">
    <text evidence="2">The sequence shown here is derived from an EMBL/GenBank/DDBJ whole genome shotgun (WGS) entry which is preliminary data.</text>
</comment>
<feature type="region of interest" description="Disordered" evidence="1">
    <location>
        <begin position="1"/>
        <end position="31"/>
    </location>
</feature>
<protein>
    <submittedName>
        <fullName evidence="2">Uncharacterized protein</fullName>
    </submittedName>
</protein>
<accession>A0A2K3KTP0</accession>
<name>A0A2K3KTP0_TRIPR</name>
<sequence length="62" mass="7077">MQQKQGLKQNRAKQSSTTPGAQYNHARRDLSIQRKEFSECTTRGGGVYHALREAWRKNGLSD</sequence>
<evidence type="ECO:0000313" key="2">
    <source>
        <dbReference type="EMBL" id="PNX69646.1"/>
    </source>
</evidence>
<dbReference type="AlphaFoldDB" id="A0A2K3KTP0"/>
<evidence type="ECO:0000313" key="3">
    <source>
        <dbReference type="Proteomes" id="UP000236291"/>
    </source>
</evidence>
<dbReference type="EMBL" id="ASHM01254632">
    <property type="protein sequence ID" value="PNX69646.1"/>
    <property type="molecule type" value="Genomic_DNA"/>
</dbReference>
<feature type="compositionally biased region" description="Polar residues" evidence="1">
    <location>
        <begin position="1"/>
        <end position="21"/>
    </location>
</feature>
<dbReference type="Proteomes" id="UP000236291">
    <property type="component" value="Unassembled WGS sequence"/>
</dbReference>
<gene>
    <name evidence="2" type="ORF">L195_g064528</name>
</gene>
<reference evidence="2 3" key="1">
    <citation type="journal article" date="2014" name="Am. J. Bot.">
        <title>Genome assembly and annotation for red clover (Trifolium pratense; Fabaceae).</title>
        <authorList>
            <person name="Istvanek J."/>
            <person name="Jaros M."/>
            <person name="Krenek A."/>
            <person name="Repkova J."/>
        </authorList>
    </citation>
    <scope>NUCLEOTIDE SEQUENCE [LARGE SCALE GENOMIC DNA]</scope>
    <source>
        <strain evidence="3">cv. Tatra</strain>
        <tissue evidence="2">Young leaves</tissue>
    </source>
</reference>